<evidence type="ECO:0008006" key="3">
    <source>
        <dbReference type="Google" id="ProtNLM"/>
    </source>
</evidence>
<dbReference type="Proteomes" id="UP000186666">
    <property type="component" value="Unassembled WGS sequence"/>
</dbReference>
<reference evidence="1 2" key="1">
    <citation type="submission" date="2017-01" db="EMBL/GenBank/DDBJ databases">
        <authorList>
            <person name="Varghese N."/>
            <person name="Submissions S."/>
        </authorList>
    </citation>
    <scope>NUCLEOTIDE SEQUENCE [LARGE SCALE GENOMIC DNA]</scope>
    <source>
        <strain evidence="1 2">ATCC 23464</strain>
    </source>
</reference>
<proteinExistence type="predicted"/>
<dbReference type="EMBL" id="FTNK01000010">
    <property type="protein sequence ID" value="SIR30886.1"/>
    <property type="molecule type" value="Genomic_DNA"/>
</dbReference>
<evidence type="ECO:0000313" key="1">
    <source>
        <dbReference type="EMBL" id="SIR30886.1"/>
    </source>
</evidence>
<comment type="caution">
    <text evidence="1">The sequence shown here is derived from an EMBL/GenBank/DDBJ whole genome shotgun (WGS) entry which is preliminary data.</text>
</comment>
<gene>
    <name evidence="1" type="ORF">SAMN05421578_110165</name>
</gene>
<evidence type="ECO:0000313" key="2">
    <source>
        <dbReference type="Proteomes" id="UP000186666"/>
    </source>
</evidence>
<organism evidence="1 2">
    <name type="scientific">Paenibacillus macquariensis</name>
    <dbReference type="NCBI Taxonomy" id="948756"/>
    <lineage>
        <taxon>Bacteria</taxon>
        <taxon>Bacillati</taxon>
        <taxon>Bacillota</taxon>
        <taxon>Bacilli</taxon>
        <taxon>Bacillales</taxon>
        <taxon>Paenibacillaceae</taxon>
        <taxon>Paenibacillus</taxon>
    </lineage>
</organism>
<accession>A0ABY1K5Z0</accession>
<dbReference type="RefSeq" id="WP_280175211.1">
    <property type="nucleotide sequence ID" value="NZ_FTNK01000010.1"/>
</dbReference>
<protein>
    <recommendedName>
        <fullName evidence="3">Phr family secreted Rap phosphatase inhibitor</fullName>
    </recommendedName>
</protein>
<sequence length="41" mass="4257">MKKKMVGMLIAFIIVVGLTNQVVLINGGEITTLGEGGIGKL</sequence>
<name>A0ABY1K5Z0_9BACL</name>
<keyword evidence="2" id="KW-1185">Reference proteome</keyword>